<organism evidence="8 9">
    <name type="scientific">Candidatus Falkowbacteria bacterium CG23_combo_of_CG06-09_8_20_14_all_41_10</name>
    <dbReference type="NCBI Taxonomy" id="1974571"/>
    <lineage>
        <taxon>Bacteria</taxon>
        <taxon>Candidatus Falkowiibacteriota</taxon>
    </lineage>
</organism>
<comment type="catalytic activity">
    <reaction evidence="5">
        <text>L-methionyl-tRNA(fMet) + (6R)-10-formyltetrahydrofolate = N-formyl-L-methionyl-tRNA(fMet) + (6S)-5,6,7,8-tetrahydrofolate + H(+)</text>
        <dbReference type="Rhea" id="RHEA:24380"/>
        <dbReference type="Rhea" id="RHEA-COMP:9952"/>
        <dbReference type="Rhea" id="RHEA-COMP:9953"/>
        <dbReference type="ChEBI" id="CHEBI:15378"/>
        <dbReference type="ChEBI" id="CHEBI:57453"/>
        <dbReference type="ChEBI" id="CHEBI:78530"/>
        <dbReference type="ChEBI" id="CHEBI:78844"/>
        <dbReference type="ChEBI" id="CHEBI:195366"/>
        <dbReference type="EC" id="2.1.2.9"/>
    </reaction>
</comment>
<dbReference type="GO" id="GO:0005829">
    <property type="term" value="C:cytosol"/>
    <property type="evidence" value="ECO:0007669"/>
    <property type="project" value="TreeGrafter"/>
</dbReference>
<dbReference type="SUPFAM" id="SSF50486">
    <property type="entry name" value="FMT C-terminal domain-like"/>
    <property type="match status" value="1"/>
</dbReference>
<gene>
    <name evidence="5" type="primary">fmt</name>
    <name evidence="8" type="ORF">COX21_01485</name>
</gene>
<dbReference type="CDD" id="cd08646">
    <property type="entry name" value="FMT_core_Met-tRNA-FMT_N"/>
    <property type="match status" value="1"/>
</dbReference>
<dbReference type="Pfam" id="PF02911">
    <property type="entry name" value="Formyl_trans_C"/>
    <property type="match status" value="1"/>
</dbReference>
<dbReference type="InterPro" id="IPR002376">
    <property type="entry name" value="Formyl_transf_N"/>
</dbReference>
<dbReference type="PANTHER" id="PTHR11138">
    <property type="entry name" value="METHIONYL-TRNA FORMYLTRANSFERASE"/>
    <property type="match status" value="1"/>
</dbReference>
<reference evidence="8 9" key="1">
    <citation type="submission" date="2017-09" db="EMBL/GenBank/DDBJ databases">
        <title>Depth-based differentiation of microbial function through sediment-hosted aquifers and enrichment of novel symbionts in the deep terrestrial subsurface.</title>
        <authorList>
            <person name="Probst A.J."/>
            <person name="Ladd B."/>
            <person name="Jarett J.K."/>
            <person name="Geller-Mcgrath D.E."/>
            <person name="Sieber C.M."/>
            <person name="Emerson J.B."/>
            <person name="Anantharaman K."/>
            <person name="Thomas B.C."/>
            <person name="Malmstrom R."/>
            <person name="Stieglmeier M."/>
            <person name="Klingl A."/>
            <person name="Woyke T."/>
            <person name="Ryan C.M."/>
            <person name="Banfield J.F."/>
        </authorList>
    </citation>
    <scope>NUCLEOTIDE SEQUENCE [LARGE SCALE GENOMIC DNA]</scope>
    <source>
        <strain evidence="8">CG23_combo_of_CG06-09_8_20_14_all_41_10</strain>
    </source>
</reference>
<dbReference type="InterPro" id="IPR036477">
    <property type="entry name" value="Formyl_transf_N_sf"/>
</dbReference>
<evidence type="ECO:0000256" key="3">
    <source>
        <dbReference type="ARBA" id="ARBA00022679"/>
    </source>
</evidence>
<evidence type="ECO:0000256" key="2">
    <source>
        <dbReference type="ARBA" id="ARBA00012261"/>
    </source>
</evidence>
<evidence type="ECO:0000256" key="4">
    <source>
        <dbReference type="ARBA" id="ARBA00022917"/>
    </source>
</evidence>
<dbReference type="EMBL" id="PCSE01000044">
    <property type="protein sequence ID" value="PIP34706.1"/>
    <property type="molecule type" value="Genomic_DNA"/>
</dbReference>
<dbReference type="CDD" id="cd08704">
    <property type="entry name" value="Met_tRNA_FMT_C"/>
    <property type="match status" value="1"/>
</dbReference>
<dbReference type="NCBIfam" id="TIGR00460">
    <property type="entry name" value="fmt"/>
    <property type="match status" value="1"/>
</dbReference>
<comment type="caution">
    <text evidence="8">The sequence shown here is derived from an EMBL/GenBank/DDBJ whole genome shotgun (WGS) entry which is preliminary data.</text>
</comment>
<protein>
    <recommendedName>
        <fullName evidence="2 5">Methionyl-tRNA formyltransferase</fullName>
        <ecNumber evidence="2 5">2.1.2.9</ecNumber>
    </recommendedName>
</protein>
<name>A0A2G9ZNF1_9BACT</name>
<sequence length="320" mass="35958">MENKPIRTIFMGTPEFGARALEALLNSDFFDIIAVVTQPDKKVGRGLEPATSAIKKVAQKYQLTICQPEKIRHEVTLIRELKPDLIVVAAYGQIIPISILNIPQYGCINVHGSLLPKYRGAACLQAPILHGEKYSGVTIMKMDENLDTGPILVKKKIKLTKDETASSLHDKLAELGAKLLIKTLKKYIKGGLRPKKQNSRYASYVKMLKKEDGHINWHQSAEEIERLIRAFNPWPGAYGYLTDEGLKINQVLFKLWAVRPQPLKINRYKIGQLFIYENALAVQCGQNALVIIKLQLEGRKVMEVDSFLCGNQSIIGNILK</sequence>
<dbReference type="InterPro" id="IPR005794">
    <property type="entry name" value="Fmt"/>
</dbReference>
<evidence type="ECO:0000256" key="1">
    <source>
        <dbReference type="ARBA" id="ARBA00010699"/>
    </source>
</evidence>
<comment type="function">
    <text evidence="5">Attaches a formyl group to the free amino group of methionyl-tRNA(fMet). The formyl group appears to play a dual role in the initiator identity of N-formylmethionyl-tRNA by promoting its recognition by IF2 and preventing the misappropriation of this tRNA by the elongation apparatus.</text>
</comment>
<feature type="binding site" evidence="5">
    <location>
        <begin position="113"/>
        <end position="116"/>
    </location>
    <ligand>
        <name>(6S)-5,6,7,8-tetrahydrofolate</name>
        <dbReference type="ChEBI" id="CHEBI:57453"/>
    </ligand>
</feature>
<dbReference type="Gene3D" id="3.40.50.12230">
    <property type="match status" value="1"/>
</dbReference>
<dbReference type="SUPFAM" id="SSF53328">
    <property type="entry name" value="Formyltransferase"/>
    <property type="match status" value="1"/>
</dbReference>
<dbReference type="InterPro" id="IPR001555">
    <property type="entry name" value="GART_AS"/>
</dbReference>
<comment type="similarity">
    <text evidence="1 5">Belongs to the Fmt family.</text>
</comment>
<dbReference type="PROSITE" id="PS00373">
    <property type="entry name" value="GART"/>
    <property type="match status" value="1"/>
</dbReference>
<dbReference type="Pfam" id="PF00551">
    <property type="entry name" value="Formyl_trans_N"/>
    <property type="match status" value="1"/>
</dbReference>
<feature type="domain" description="Formyl transferase N-terminal" evidence="6">
    <location>
        <begin position="9"/>
        <end position="183"/>
    </location>
</feature>
<dbReference type="InterPro" id="IPR044135">
    <property type="entry name" value="Met-tRNA-FMT_C"/>
</dbReference>
<evidence type="ECO:0000313" key="8">
    <source>
        <dbReference type="EMBL" id="PIP34706.1"/>
    </source>
</evidence>
<keyword evidence="4 5" id="KW-0648">Protein biosynthesis</keyword>
<dbReference type="Proteomes" id="UP000231408">
    <property type="component" value="Unassembled WGS sequence"/>
</dbReference>
<dbReference type="HAMAP" id="MF_00182">
    <property type="entry name" value="Formyl_trans"/>
    <property type="match status" value="1"/>
</dbReference>
<proteinExistence type="inferred from homology"/>
<evidence type="ECO:0000259" key="6">
    <source>
        <dbReference type="Pfam" id="PF00551"/>
    </source>
</evidence>
<evidence type="ECO:0000313" key="9">
    <source>
        <dbReference type="Proteomes" id="UP000231408"/>
    </source>
</evidence>
<dbReference type="PANTHER" id="PTHR11138:SF5">
    <property type="entry name" value="METHIONYL-TRNA FORMYLTRANSFERASE, MITOCHONDRIAL"/>
    <property type="match status" value="1"/>
</dbReference>
<dbReference type="GO" id="GO:0004479">
    <property type="term" value="F:methionyl-tRNA formyltransferase activity"/>
    <property type="evidence" value="ECO:0007669"/>
    <property type="project" value="UniProtKB-UniRule"/>
</dbReference>
<evidence type="ECO:0000256" key="5">
    <source>
        <dbReference type="HAMAP-Rule" id="MF_00182"/>
    </source>
</evidence>
<dbReference type="InterPro" id="IPR011034">
    <property type="entry name" value="Formyl_transferase-like_C_sf"/>
</dbReference>
<dbReference type="InterPro" id="IPR005793">
    <property type="entry name" value="Formyl_trans_C"/>
</dbReference>
<evidence type="ECO:0000259" key="7">
    <source>
        <dbReference type="Pfam" id="PF02911"/>
    </source>
</evidence>
<dbReference type="EC" id="2.1.2.9" evidence="2 5"/>
<dbReference type="AlphaFoldDB" id="A0A2G9ZNF1"/>
<keyword evidence="3 5" id="KW-0808">Transferase</keyword>
<feature type="domain" description="Formyl transferase C-terminal" evidence="7">
    <location>
        <begin position="208"/>
        <end position="311"/>
    </location>
</feature>
<dbReference type="InterPro" id="IPR041711">
    <property type="entry name" value="Met-tRNA-FMT_N"/>
</dbReference>
<accession>A0A2G9ZNF1</accession>